<feature type="compositionally biased region" description="Polar residues" evidence="4">
    <location>
        <begin position="341"/>
        <end position="358"/>
    </location>
</feature>
<keyword evidence="3" id="KW-0206">Cytoskeleton</keyword>
<feature type="compositionally biased region" description="Low complexity" evidence="4">
    <location>
        <begin position="1821"/>
        <end position="1834"/>
    </location>
</feature>
<feature type="region of interest" description="Disordered" evidence="4">
    <location>
        <begin position="1025"/>
        <end position="1124"/>
    </location>
</feature>
<feature type="compositionally biased region" description="Low complexity" evidence="4">
    <location>
        <begin position="841"/>
        <end position="853"/>
    </location>
</feature>
<name>A0AAD9DSH5_9TELE</name>
<reference evidence="6" key="1">
    <citation type="submission" date="2023-03" db="EMBL/GenBank/DDBJ databases">
        <title>Electrophorus voltai genome.</title>
        <authorList>
            <person name="Bian C."/>
        </authorList>
    </citation>
    <scope>NUCLEOTIDE SEQUENCE</scope>
    <source>
        <strain evidence="6">CB-2022</strain>
        <tissue evidence="6">Muscle</tissue>
    </source>
</reference>
<feature type="compositionally biased region" description="Basic and acidic residues" evidence="4">
    <location>
        <begin position="1348"/>
        <end position="1365"/>
    </location>
</feature>
<feature type="compositionally biased region" description="Polar residues" evidence="4">
    <location>
        <begin position="1091"/>
        <end position="1110"/>
    </location>
</feature>
<feature type="region of interest" description="Disordered" evidence="4">
    <location>
        <begin position="1461"/>
        <end position="1485"/>
    </location>
</feature>
<keyword evidence="7" id="KW-1185">Reference proteome</keyword>
<evidence type="ECO:0000256" key="4">
    <source>
        <dbReference type="SAM" id="MobiDB-lite"/>
    </source>
</evidence>
<dbReference type="GO" id="GO:0046599">
    <property type="term" value="P:regulation of centriole replication"/>
    <property type="evidence" value="ECO:0007669"/>
    <property type="project" value="TreeGrafter"/>
</dbReference>
<evidence type="ECO:0000313" key="7">
    <source>
        <dbReference type="Proteomes" id="UP001239994"/>
    </source>
</evidence>
<dbReference type="GO" id="GO:0005813">
    <property type="term" value="C:centrosome"/>
    <property type="evidence" value="ECO:0007669"/>
    <property type="project" value="UniProtKB-SubCell"/>
</dbReference>
<feature type="region of interest" description="Disordered" evidence="4">
    <location>
        <begin position="1741"/>
        <end position="1834"/>
    </location>
</feature>
<dbReference type="PANTHER" id="PTHR21553:SF36">
    <property type="entry name" value="ALMS1 CENTROSOME AND BASAL BODY-ASSOCIATED PROTEIN-RELATED"/>
    <property type="match status" value="1"/>
</dbReference>
<feature type="domain" description="ALMS motif" evidence="5">
    <location>
        <begin position="2094"/>
        <end position="2207"/>
    </location>
</feature>
<feature type="compositionally biased region" description="Basic and acidic residues" evidence="4">
    <location>
        <begin position="1748"/>
        <end position="1782"/>
    </location>
</feature>
<feature type="compositionally biased region" description="Polar residues" evidence="4">
    <location>
        <begin position="821"/>
        <end position="840"/>
    </location>
</feature>
<feature type="compositionally biased region" description="Low complexity" evidence="4">
    <location>
        <begin position="1465"/>
        <end position="1485"/>
    </location>
</feature>
<evidence type="ECO:0000256" key="3">
    <source>
        <dbReference type="ARBA" id="ARBA00023212"/>
    </source>
</evidence>
<feature type="region of interest" description="Disordered" evidence="4">
    <location>
        <begin position="1895"/>
        <end position="1922"/>
    </location>
</feature>
<proteinExistence type="predicted"/>
<feature type="region of interest" description="Disordered" evidence="4">
    <location>
        <begin position="271"/>
        <end position="292"/>
    </location>
</feature>
<organism evidence="6 7">
    <name type="scientific">Electrophorus voltai</name>
    <dbReference type="NCBI Taxonomy" id="2609070"/>
    <lineage>
        <taxon>Eukaryota</taxon>
        <taxon>Metazoa</taxon>
        <taxon>Chordata</taxon>
        <taxon>Craniata</taxon>
        <taxon>Vertebrata</taxon>
        <taxon>Euteleostomi</taxon>
        <taxon>Actinopterygii</taxon>
        <taxon>Neopterygii</taxon>
        <taxon>Teleostei</taxon>
        <taxon>Ostariophysi</taxon>
        <taxon>Gymnotiformes</taxon>
        <taxon>Gymnotoidei</taxon>
        <taxon>Gymnotidae</taxon>
        <taxon>Electrophorus</taxon>
    </lineage>
</organism>
<keyword evidence="2" id="KW-0963">Cytoplasm</keyword>
<evidence type="ECO:0000259" key="5">
    <source>
        <dbReference type="Pfam" id="PF15309"/>
    </source>
</evidence>
<dbReference type="GO" id="GO:0005814">
    <property type="term" value="C:centriole"/>
    <property type="evidence" value="ECO:0007669"/>
    <property type="project" value="TreeGrafter"/>
</dbReference>
<evidence type="ECO:0000313" key="6">
    <source>
        <dbReference type="EMBL" id="KAK1791568.1"/>
    </source>
</evidence>
<dbReference type="InterPro" id="IPR029299">
    <property type="entry name" value="ALMS_motif"/>
</dbReference>
<dbReference type="GO" id="GO:0008017">
    <property type="term" value="F:microtubule binding"/>
    <property type="evidence" value="ECO:0007669"/>
    <property type="project" value="TreeGrafter"/>
</dbReference>
<feature type="compositionally biased region" description="Polar residues" evidence="4">
    <location>
        <begin position="1895"/>
        <end position="1911"/>
    </location>
</feature>
<protein>
    <recommendedName>
        <fullName evidence="5">ALMS motif domain-containing protein</fullName>
    </recommendedName>
</protein>
<evidence type="ECO:0000256" key="2">
    <source>
        <dbReference type="ARBA" id="ARBA00022490"/>
    </source>
</evidence>
<gene>
    <name evidence="6" type="ORF">P4O66_013572</name>
</gene>
<dbReference type="PANTHER" id="PTHR21553">
    <property type="entry name" value="ALMS1-RELATED"/>
    <property type="match status" value="1"/>
</dbReference>
<comment type="caution">
    <text evidence="6">The sequence shown here is derived from an EMBL/GenBank/DDBJ whole genome shotgun (WGS) entry which is preliminary data.</text>
</comment>
<feature type="region of interest" description="Disordered" evidence="4">
    <location>
        <begin position="809"/>
        <end position="911"/>
    </location>
</feature>
<feature type="compositionally biased region" description="Basic and acidic residues" evidence="4">
    <location>
        <begin position="1790"/>
        <end position="1803"/>
    </location>
</feature>
<feature type="compositionally biased region" description="Polar residues" evidence="4">
    <location>
        <begin position="1025"/>
        <end position="1040"/>
    </location>
</feature>
<sequence length="2227" mass="241724">VVESWDQLPEQSSSYFLGSLGHLPTLSEAACPHMGAHSPERHSSTQLVADGFESLQLEFQDSRLSPTLTLFPQGKPFIFSESSLLHQTDSEFVPLRGSPDLSIASERCPQLSHMHVDGESGLPNTSHEQASLSQHPLGETAVISKDYDSCCSLSQHSLSPESHYQVAQVHDEPGSGLENKSERQMEREAHMDADLDRGETAVCTLSGGAPACSLLELAGEKDVGIAGSTTVSSASETALSQTGAVLNQLISPQCQSENYVLTNKQASNNAWVEEQQSRPAGSRVQPQGQSSQINTVGRVTMSSSPHTSVMSNITVHSSSMHPDHIFDPTQRVLQSYSHSDGTVSTMGNRNQTGKTDTPNALYDTPASGGVVCAAGLQRPRWSPGSQTAADGSFLTSQPVSQSTPAVFTARSTPALTPLSPVYSYQDTMASAAMSALGSNGSAKPSQMLVLNLSTTDRKTLPGGSLDALQAHTKSHILPFNREVPCDQEAPSTELDEPSSSCERIPPYPHTLDTLPPASDGELKNQMSMQSVGRVCSLPSLSYVQKVDAWKAGHDHYDHVASQGFDGIRPQKKVQNAVSEAQSCILAQQSAQYQSETVSASNISTEDSQTGVGSSRCGDVVEAGGGAGPASASPLVFSHSSLSTVVTSIQQDGAQHNLPFQLAHSNDISPGLGSAGAELARLTGGASELSLSYGSAAGPVKPSPFFGPDTFSNLSPNPNMSSTLSSSRGSYHCEQNLGASVDAASSVVSLEVDNYAPYWTSRPSSPPQAFELNIDDRIPLYLHNLGIDQSPSTILNPFALRGPIREPEFSPTDLCTIKGSVGTPTKSAQPSEGDSPQKETFSSSSMLSTDSSGSLTQRLAVQKPDRPASQGSVRMVRSQAHTPPEHQTPTCPFSVSHESDTPQREGSYGQLSSMSVLPHEALLEVKESNSSLVGSRTLQEIRHLLRHAGNLVSGDSSLASSPGSHSFSESDASFLSLRQNTQLFYDDSSLSVGGKVSLLLARSSSDSALKESSSSSFGLLQLSSQTDHITTEPSTPSQNTQENHKSRDLRVAPRRAEPEGCSAADPDKMGPLTLTLVQGNSPAASEDHLHSQESAQSSGVNSPENSPTHSPTEVELGVLSDGSSEGSMAAKVAKLLQSESPVSVITSRPSTSDPEESRAREWIFMKASGQKCEAIKLNAEDRKRIDEIKRELLLYTKHTKWSSDSEGSSQSSVLPQPVVGSAAMRSVETQLSEQLWRANRIPLDSTVEPPIALQDGLEARVRQIALREGITGPAPHTSITIATIRQTPSPQHETHCLHVHDDLAGTVSEQERSCSPTHTALRSAANEGREQGLVGNGGTEMERKGIMVEDKKRNREDKHHETKRTDPSAIQEVALKDVPSRQEMPPSLVFSSVPSDPPHISHIHLTISPKPQQSTSQRPQLHAVDACNELQTDTRINQTDRMCSQDTLRSSGTCAEEYASVPSEISSNKGSNTGQGTTTGTVSSYSQISSRYRQTFTPHTRLAGPERLLSVHAAPVPTLLPYKPQGSSELFYMPQTDAELSHFRSDTSIESSHPGSDDAVPPRFTAEVLGSREIEDRNITPKHKEGIYSKRVKMKRESTSPGRGLCISKTSACNESNTVTVHTTSVGFDMNQGAMVCAEEEEFVPLHMEADYSTDDLHHRSLMGQMQNLAADTLPMSVREEEQGVKTQDCVVEIGSSLDQLWHRFSLRSSLQEDWPANKGEVSLLERLERLSRLLHSSSPLRMTAKEACGQEERSKSSRRVQELRQTKGQEATKRGEEEERSKGRVLPKTSCEDEPSRTNHTIEEDGQENAYRCPAERDESTSVSTETTSSQSTINTQRLLRAFGPHRVSSGASEVTRGQTSSSLLRLYNTINKQKRELGSGIAEHPLSAATEIISTDDSTASSGPLSSSKTRILHSQRGTTRSFSAKRSKVKLVSKGIQAGDLEIVVNGTRRHTRDVGTTFPSPGSGRETRVPLPEQQASIPGPAVSNTVPIQPHTMLKREGHNKSNQIRCPNGVSWFVSASELKQASQKENEPQAKVLWPAGPAWFEPYSRTHPWKDPLRDPLRERHIQVEQEKPPEPKALAETKSSKPSALVPLSLQEALELHRPEFVSRSRERMKRLCLVVEERKMQAVFNQERDELFNHPAPTQLPTAVPATLPSKRVIPVREMVQRSKRIYAQLPEVQKRREEESRKAEYRTYRLNAQLFNKVKLPTMCWEEEHLGSNHINL</sequence>
<accession>A0AAD9DSH5</accession>
<feature type="compositionally biased region" description="Basic and acidic residues" evidence="4">
    <location>
        <begin position="1041"/>
        <end position="1057"/>
    </location>
</feature>
<evidence type="ECO:0000256" key="1">
    <source>
        <dbReference type="ARBA" id="ARBA00004300"/>
    </source>
</evidence>
<feature type="compositionally biased region" description="Polar residues" evidence="4">
    <location>
        <begin position="878"/>
        <end position="892"/>
    </location>
</feature>
<dbReference type="Proteomes" id="UP001239994">
    <property type="component" value="Unassembled WGS sequence"/>
</dbReference>
<comment type="subcellular location">
    <subcellularLocation>
        <location evidence="1">Cytoplasm</location>
        <location evidence="1">Cytoskeleton</location>
        <location evidence="1">Microtubule organizing center</location>
        <location evidence="1">Centrosome</location>
    </subcellularLocation>
</comment>
<dbReference type="Pfam" id="PF15309">
    <property type="entry name" value="ALMS_motif"/>
    <property type="match status" value="1"/>
</dbReference>
<feature type="region of interest" description="Disordered" evidence="4">
    <location>
        <begin position="341"/>
        <end position="360"/>
    </location>
</feature>
<feature type="region of interest" description="Disordered" evidence="4">
    <location>
        <begin position="1348"/>
        <end position="1368"/>
    </location>
</feature>
<dbReference type="EMBL" id="JAROKS010000020">
    <property type="protein sequence ID" value="KAK1791568.1"/>
    <property type="molecule type" value="Genomic_DNA"/>
</dbReference>
<dbReference type="GO" id="GO:0005829">
    <property type="term" value="C:cytosol"/>
    <property type="evidence" value="ECO:0007669"/>
    <property type="project" value="TreeGrafter"/>
</dbReference>
<feature type="non-terminal residue" evidence="6">
    <location>
        <position position="1"/>
    </location>
</feature>